<proteinExistence type="predicted"/>
<dbReference type="InterPro" id="IPR029063">
    <property type="entry name" value="SAM-dependent_MTases_sf"/>
</dbReference>
<feature type="domain" description="O-methyltransferase C-terminal" evidence="4">
    <location>
        <begin position="50"/>
        <end position="180"/>
    </location>
</feature>
<evidence type="ECO:0000259" key="4">
    <source>
        <dbReference type="Pfam" id="PF00891"/>
    </source>
</evidence>
<keyword evidence="3" id="KW-0949">S-adenosyl-L-methionine</keyword>
<name>A0ABU6UJK8_9FABA</name>
<accession>A0ABU6UJK8</accession>
<evidence type="ECO:0000256" key="1">
    <source>
        <dbReference type="ARBA" id="ARBA00022603"/>
    </source>
</evidence>
<dbReference type="PANTHER" id="PTHR11746">
    <property type="entry name" value="O-METHYLTRANSFERASE"/>
    <property type="match status" value="1"/>
</dbReference>
<dbReference type="Pfam" id="PF00891">
    <property type="entry name" value="Methyltransf_2"/>
    <property type="match status" value="1"/>
</dbReference>
<dbReference type="Gene3D" id="3.40.50.150">
    <property type="entry name" value="Vaccinia Virus protein VP39"/>
    <property type="match status" value="1"/>
</dbReference>
<gene>
    <name evidence="5" type="ORF">PIB30_049586</name>
</gene>
<evidence type="ECO:0000313" key="5">
    <source>
        <dbReference type="EMBL" id="MED6160238.1"/>
    </source>
</evidence>
<dbReference type="PROSITE" id="PS51683">
    <property type="entry name" value="SAM_OMT_II"/>
    <property type="match status" value="1"/>
</dbReference>
<reference evidence="5 6" key="1">
    <citation type="journal article" date="2023" name="Plants (Basel)">
        <title>Bridging the Gap: Combining Genomics and Transcriptomics Approaches to Understand Stylosanthes scabra, an Orphan Legume from the Brazilian Caatinga.</title>
        <authorList>
            <person name="Ferreira-Neto J.R.C."/>
            <person name="da Silva M.D."/>
            <person name="Binneck E."/>
            <person name="de Melo N.F."/>
            <person name="da Silva R.H."/>
            <person name="de Melo A.L.T.M."/>
            <person name="Pandolfi V."/>
            <person name="Bustamante F.O."/>
            <person name="Brasileiro-Vidal A.C."/>
            <person name="Benko-Iseppon A.M."/>
        </authorList>
    </citation>
    <scope>NUCLEOTIDE SEQUENCE [LARGE SCALE GENOMIC DNA]</scope>
    <source>
        <tissue evidence="5">Leaves</tissue>
    </source>
</reference>
<sequence>MIDDNDGKQEKEKEAFALTTASELLIKGTDHPCISPVVELVTDSTISVWFHHLNKWFYDENRPLSEITLGKPFWEFLVKNPTHMSLFNEAMASDSQMMKLALKDHNMAFQGLESIVDVGGGTGTTAQIISENFPKLKFIVFDLPHIVKGLKASNNLSFVGGDMFESIPKAHPVLLSTHLFSLHFSRIIMAMETAMNPTVSIKLVMPLILLHQNLKIQRVNEGQIAPKDASVPPSSLISESRYLLKMKTSIAESKGNDFVPDDTVKVAEPNIPKGQIVETVESVALPETKPATVAY</sequence>
<protein>
    <recommendedName>
        <fullName evidence="4">O-methyltransferase C-terminal domain-containing protein</fullName>
    </recommendedName>
</protein>
<organism evidence="5 6">
    <name type="scientific">Stylosanthes scabra</name>
    <dbReference type="NCBI Taxonomy" id="79078"/>
    <lineage>
        <taxon>Eukaryota</taxon>
        <taxon>Viridiplantae</taxon>
        <taxon>Streptophyta</taxon>
        <taxon>Embryophyta</taxon>
        <taxon>Tracheophyta</taxon>
        <taxon>Spermatophyta</taxon>
        <taxon>Magnoliopsida</taxon>
        <taxon>eudicotyledons</taxon>
        <taxon>Gunneridae</taxon>
        <taxon>Pentapetalae</taxon>
        <taxon>rosids</taxon>
        <taxon>fabids</taxon>
        <taxon>Fabales</taxon>
        <taxon>Fabaceae</taxon>
        <taxon>Papilionoideae</taxon>
        <taxon>50 kb inversion clade</taxon>
        <taxon>dalbergioids sensu lato</taxon>
        <taxon>Dalbergieae</taxon>
        <taxon>Pterocarpus clade</taxon>
        <taxon>Stylosanthes</taxon>
    </lineage>
</organism>
<dbReference type="InterPro" id="IPR001077">
    <property type="entry name" value="COMT_C"/>
</dbReference>
<evidence type="ECO:0000256" key="3">
    <source>
        <dbReference type="ARBA" id="ARBA00022691"/>
    </source>
</evidence>
<keyword evidence="2" id="KW-0808">Transferase</keyword>
<dbReference type="Proteomes" id="UP001341840">
    <property type="component" value="Unassembled WGS sequence"/>
</dbReference>
<evidence type="ECO:0000256" key="2">
    <source>
        <dbReference type="ARBA" id="ARBA00022679"/>
    </source>
</evidence>
<dbReference type="EMBL" id="JASCZI010121163">
    <property type="protein sequence ID" value="MED6160238.1"/>
    <property type="molecule type" value="Genomic_DNA"/>
</dbReference>
<keyword evidence="1" id="KW-0489">Methyltransferase</keyword>
<dbReference type="InterPro" id="IPR016461">
    <property type="entry name" value="COMT-like"/>
</dbReference>
<comment type="caution">
    <text evidence="5">The sequence shown here is derived from an EMBL/GenBank/DDBJ whole genome shotgun (WGS) entry which is preliminary data.</text>
</comment>
<dbReference type="SUPFAM" id="SSF53335">
    <property type="entry name" value="S-adenosyl-L-methionine-dependent methyltransferases"/>
    <property type="match status" value="1"/>
</dbReference>
<keyword evidence="6" id="KW-1185">Reference proteome</keyword>
<evidence type="ECO:0000313" key="6">
    <source>
        <dbReference type="Proteomes" id="UP001341840"/>
    </source>
</evidence>